<evidence type="ECO:0000313" key="5">
    <source>
        <dbReference type="EMBL" id="KAB8126279.1"/>
    </source>
</evidence>
<comment type="subcellular location">
    <subcellularLocation>
        <location evidence="1">Endomembrane system</location>
        <topology evidence="1">Multi-pass membrane protein</topology>
    </subcellularLocation>
</comment>
<protein>
    <submittedName>
        <fullName evidence="5">EamA family transporter</fullName>
    </submittedName>
</protein>
<dbReference type="PANTHER" id="PTHR22911:SF79">
    <property type="entry name" value="MOBA-LIKE NTP TRANSFERASE DOMAIN-CONTAINING PROTEIN"/>
    <property type="match status" value="1"/>
</dbReference>
<dbReference type="Pfam" id="PF00892">
    <property type="entry name" value="EamA"/>
    <property type="match status" value="2"/>
</dbReference>
<feature type="domain" description="EamA" evidence="4">
    <location>
        <begin position="6"/>
        <end position="139"/>
    </location>
</feature>
<proteinExistence type="inferred from homology"/>
<evidence type="ECO:0000256" key="3">
    <source>
        <dbReference type="SAM" id="Phobius"/>
    </source>
</evidence>
<feature type="transmembrane region" description="Helical" evidence="3">
    <location>
        <begin position="245"/>
        <end position="264"/>
    </location>
</feature>
<keyword evidence="6" id="KW-1185">Reference proteome</keyword>
<accession>A0A7C8GRC0</accession>
<dbReference type="InterPro" id="IPR037185">
    <property type="entry name" value="EmrE-like"/>
</dbReference>
<dbReference type="InterPro" id="IPR000620">
    <property type="entry name" value="EamA_dom"/>
</dbReference>
<organism evidence="5 6">
    <name type="scientific">Gracilibacillus oryzae</name>
    <dbReference type="NCBI Taxonomy" id="1672701"/>
    <lineage>
        <taxon>Bacteria</taxon>
        <taxon>Bacillati</taxon>
        <taxon>Bacillota</taxon>
        <taxon>Bacilli</taxon>
        <taxon>Bacillales</taxon>
        <taxon>Bacillaceae</taxon>
        <taxon>Gracilibacillus</taxon>
    </lineage>
</organism>
<keyword evidence="3" id="KW-0472">Membrane</keyword>
<feature type="domain" description="EamA" evidence="4">
    <location>
        <begin position="155"/>
        <end position="287"/>
    </location>
</feature>
<evidence type="ECO:0000256" key="1">
    <source>
        <dbReference type="ARBA" id="ARBA00004127"/>
    </source>
</evidence>
<feature type="transmembrane region" description="Helical" evidence="3">
    <location>
        <begin position="217"/>
        <end position="238"/>
    </location>
</feature>
<feature type="transmembrane region" description="Helical" evidence="3">
    <location>
        <begin position="95"/>
        <end position="117"/>
    </location>
</feature>
<dbReference type="EMBL" id="WEID01000111">
    <property type="protein sequence ID" value="KAB8126279.1"/>
    <property type="molecule type" value="Genomic_DNA"/>
</dbReference>
<evidence type="ECO:0000259" key="4">
    <source>
        <dbReference type="Pfam" id="PF00892"/>
    </source>
</evidence>
<comment type="similarity">
    <text evidence="2">Belongs to the EamA transporter family.</text>
</comment>
<name>A0A7C8GRC0_9BACI</name>
<feature type="transmembrane region" description="Helical" evidence="3">
    <location>
        <begin position="178"/>
        <end position="197"/>
    </location>
</feature>
<sequence>MRNYSAYLLAIIGASFWGLTGIFVKSLYNHGFTAWEIVAIRLTCSTLILVILLSLFAPRYLKVNLKHLPYFFGLGVLGIVIFNWCYFTVMDQASLSIAVVLLYTSPIFVTILSSILFKEKVTKRKVLSLCLILFGCALAIQLIPIGNTVLSFQVILLGLLSAFFCALYSIIGKFVSQHYNFLTITVYALMMGSLFIFPTSSVWKKADIIQQGDVLNSIIGVSVISTIFAYLLYTFGLVSIESSKAAILGAMEPIVAVLVGVLIFRDSLTLLQITGITLVIFSAFVTVFQRKRKTGNIGRQFTN</sequence>
<dbReference type="RefSeq" id="WP_153406698.1">
    <property type="nucleotide sequence ID" value="NZ_ML762451.1"/>
</dbReference>
<keyword evidence="3" id="KW-0812">Transmembrane</keyword>
<dbReference type="PANTHER" id="PTHR22911">
    <property type="entry name" value="ACYL-MALONYL CONDENSING ENZYME-RELATED"/>
    <property type="match status" value="1"/>
</dbReference>
<feature type="transmembrane region" description="Helical" evidence="3">
    <location>
        <begin position="150"/>
        <end position="171"/>
    </location>
</feature>
<feature type="transmembrane region" description="Helical" evidence="3">
    <location>
        <begin position="270"/>
        <end position="288"/>
    </location>
</feature>
<dbReference type="Gene3D" id="1.10.3730.20">
    <property type="match status" value="1"/>
</dbReference>
<evidence type="ECO:0000313" key="6">
    <source>
        <dbReference type="Proteomes" id="UP000480246"/>
    </source>
</evidence>
<feature type="transmembrane region" description="Helical" evidence="3">
    <location>
        <begin position="7"/>
        <end position="28"/>
    </location>
</feature>
<dbReference type="GO" id="GO:0016020">
    <property type="term" value="C:membrane"/>
    <property type="evidence" value="ECO:0007669"/>
    <property type="project" value="InterPro"/>
</dbReference>
<keyword evidence="3" id="KW-1133">Transmembrane helix</keyword>
<feature type="transmembrane region" description="Helical" evidence="3">
    <location>
        <begin position="126"/>
        <end position="144"/>
    </location>
</feature>
<dbReference type="AlphaFoldDB" id="A0A7C8GRC0"/>
<gene>
    <name evidence="5" type="ORF">F9U64_20270</name>
</gene>
<feature type="transmembrane region" description="Helical" evidence="3">
    <location>
        <begin position="34"/>
        <end position="56"/>
    </location>
</feature>
<dbReference type="SUPFAM" id="SSF103481">
    <property type="entry name" value="Multidrug resistance efflux transporter EmrE"/>
    <property type="match status" value="2"/>
</dbReference>
<reference evidence="5 6" key="1">
    <citation type="submission" date="2019-10" db="EMBL/GenBank/DDBJ databases">
        <title>Gracilibacillus sp. nov. isolated from rice seeds.</title>
        <authorList>
            <person name="He S."/>
        </authorList>
    </citation>
    <scope>NUCLEOTIDE SEQUENCE [LARGE SCALE GENOMIC DNA]</scope>
    <source>
        <strain evidence="5 6">TD8</strain>
    </source>
</reference>
<evidence type="ECO:0000256" key="2">
    <source>
        <dbReference type="ARBA" id="ARBA00007362"/>
    </source>
</evidence>
<feature type="transmembrane region" description="Helical" evidence="3">
    <location>
        <begin position="68"/>
        <end position="89"/>
    </location>
</feature>
<dbReference type="Proteomes" id="UP000480246">
    <property type="component" value="Unassembled WGS sequence"/>
</dbReference>
<comment type="caution">
    <text evidence="5">The sequence shown here is derived from an EMBL/GenBank/DDBJ whole genome shotgun (WGS) entry which is preliminary data.</text>
</comment>
<dbReference type="OrthoDB" id="6707571at2"/>